<feature type="region of interest" description="Disordered" evidence="10">
    <location>
        <begin position="587"/>
        <end position="606"/>
    </location>
</feature>
<dbReference type="Gene3D" id="3.40.50.80">
    <property type="entry name" value="Nucleotide-binding domain of ferredoxin-NADP reductase (FNR) module"/>
    <property type="match status" value="1"/>
</dbReference>
<keyword evidence="9" id="KW-0325">Glycoprotein</keyword>
<dbReference type="PROSITE" id="PS51384">
    <property type="entry name" value="FAD_FR"/>
    <property type="match status" value="1"/>
</dbReference>
<dbReference type="InterPro" id="IPR039261">
    <property type="entry name" value="FNR_nucleotide-bd"/>
</dbReference>
<dbReference type="OrthoDB" id="3944240at2759"/>
<organism evidence="13 14">
    <name type="scientific">Pleurotus ostreatus (strain PC15)</name>
    <name type="common">Oyster mushroom</name>
    <dbReference type="NCBI Taxonomy" id="1137138"/>
    <lineage>
        <taxon>Eukaryota</taxon>
        <taxon>Fungi</taxon>
        <taxon>Dikarya</taxon>
        <taxon>Basidiomycota</taxon>
        <taxon>Agaricomycotina</taxon>
        <taxon>Agaricomycetes</taxon>
        <taxon>Agaricomycetidae</taxon>
        <taxon>Agaricales</taxon>
        <taxon>Pleurotineae</taxon>
        <taxon>Pleurotaceae</taxon>
        <taxon>Pleurotus</taxon>
    </lineage>
</organism>
<gene>
    <name evidence="13" type="ORF">PLEOSDRAFT_1114066</name>
</gene>
<dbReference type="PANTHER" id="PTHR32361">
    <property type="entry name" value="FERRIC/CUPRIC REDUCTASE TRANSMEMBRANE COMPONENT"/>
    <property type="match status" value="1"/>
</dbReference>
<comment type="subcellular location">
    <subcellularLocation>
        <location evidence="1">Membrane</location>
        <topology evidence="1">Multi-pass membrane protein</topology>
    </subcellularLocation>
</comment>
<keyword evidence="5 11" id="KW-1133">Transmembrane helix</keyword>
<evidence type="ECO:0000256" key="3">
    <source>
        <dbReference type="ARBA" id="ARBA00022448"/>
    </source>
</evidence>
<evidence type="ECO:0000256" key="2">
    <source>
        <dbReference type="ARBA" id="ARBA00006278"/>
    </source>
</evidence>
<dbReference type="GO" id="GO:0005886">
    <property type="term" value="C:plasma membrane"/>
    <property type="evidence" value="ECO:0007669"/>
    <property type="project" value="TreeGrafter"/>
</dbReference>
<reference evidence="14" key="1">
    <citation type="journal article" date="2014" name="Proc. Natl. Acad. Sci. U.S.A.">
        <title>Extensive sampling of basidiomycete genomes demonstrates inadequacy of the white-rot/brown-rot paradigm for wood decay fungi.</title>
        <authorList>
            <person name="Riley R."/>
            <person name="Salamov A.A."/>
            <person name="Brown D.W."/>
            <person name="Nagy L.G."/>
            <person name="Floudas D."/>
            <person name="Held B.W."/>
            <person name="Levasseur A."/>
            <person name="Lombard V."/>
            <person name="Morin E."/>
            <person name="Otillar R."/>
            <person name="Lindquist E.A."/>
            <person name="Sun H."/>
            <person name="LaButti K.M."/>
            <person name="Schmutz J."/>
            <person name="Jabbour D."/>
            <person name="Luo H."/>
            <person name="Baker S.E."/>
            <person name="Pisabarro A.G."/>
            <person name="Walton J.D."/>
            <person name="Blanchette R.A."/>
            <person name="Henrissat B."/>
            <person name="Martin F."/>
            <person name="Cullen D."/>
            <person name="Hibbett D.S."/>
            <person name="Grigoriev I.V."/>
        </authorList>
    </citation>
    <scope>NUCLEOTIDE SEQUENCE [LARGE SCALE GENOMIC DNA]</scope>
    <source>
        <strain evidence="14">PC15</strain>
    </source>
</reference>
<feature type="transmembrane region" description="Helical" evidence="11">
    <location>
        <begin position="255"/>
        <end position="276"/>
    </location>
</feature>
<evidence type="ECO:0000256" key="9">
    <source>
        <dbReference type="ARBA" id="ARBA00023180"/>
    </source>
</evidence>
<dbReference type="EMBL" id="KL198012">
    <property type="protein sequence ID" value="KDQ23590.1"/>
    <property type="molecule type" value="Genomic_DNA"/>
</dbReference>
<dbReference type="GO" id="GO:0015677">
    <property type="term" value="P:copper ion import"/>
    <property type="evidence" value="ECO:0007669"/>
    <property type="project" value="TreeGrafter"/>
</dbReference>
<dbReference type="InterPro" id="IPR017927">
    <property type="entry name" value="FAD-bd_FR_type"/>
</dbReference>
<keyword evidence="4 11" id="KW-0812">Transmembrane</keyword>
<dbReference type="PANTHER" id="PTHR32361:SF9">
    <property type="entry name" value="FERRIC REDUCTASE TRANSMEMBRANE COMPONENT 3-RELATED"/>
    <property type="match status" value="1"/>
</dbReference>
<protein>
    <recommendedName>
        <fullName evidence="12">FAD-binding FR-type domain-containing protein</fullName>
    </recommendedName>
</protein>
<sequence length="658" mass="72383">MANTGKPPEIPAEFQIYNSYVEDPKWQRKFSIVWASFLGAAIFIALPSLVRLIHRRGLVTVFRAWLGGVREDRQTRRYTPVDDHSDVHQSKSEGHRATLSSRSAFLNRIRSLMLLTPPGIELNVVQLTLIIGYIVLVVVCIVTDAQLIENSNRAGFIAIAQLPPVFLFASKNSILSLLFGPGYGYEKLNFLHKWSARSLFLAAVLHGALWIRNHLEWNLPILGEQKETTGVAALGVLCVLVISSLRPLRRRWYQFFFVIHVLGFVSFFVTLCYHTIYASPWIFPPLALYGFDILLRLFRYRIKDAELVPVGNQMTIINIRDCTDGWLPGQHVRLRIFFSGRIFESHPLTIMTNPSSVGVVGKKNSSGAEEEDGDKMEGMVLGARVCGDWTRAVNEYALKEGERVRRISSANEKDVSHSPTPLSPATPIPIQVMIDGPYGGCSIDLGDYESVLLVAGGSGATFTISMLDDIVKRCAGVRKGEKTKRIEFVWCVKSFGSINWFAALLAPIAELAAASSGLELHITIFVTCLCDPESVPDIPNMDVILERPDVYKLLEALITPPSSIPATSAGHSAEDGEVDADIDVEARASQSPHHHHYPPAISKKPSTLRWVGPGGGIGICASGPESLTREAANAVARLGLRKGKQAGGVGLHTELFAM</sequence>
<feature type="transmembrane region" description="Helical" evidence="11">
    <location>
        <begin position="154"/>
        <end position="174"/>
    </location>
</feature>
<feature type="transmembrane region" description="Helical" evidence="11">
    <location>
        <begin position="32"/>
        <end position="53"/>
    </location>
</feature>
<name>A0A067N9E4_PLEO1</name>
<dbReference type="Pfam" id="PF01794">
    <property type="entry name" value="Ferric_reduct"/>
    <property type="match status" value="1"/>
</dbReference>
<evidence type="ECO:0000313" key="13">
    <source>
        <dbReference type="EMBL" id="KDQ23590.1"/>
    </source>
</evidence>
<dbReference type="CDD" id="cd06186">
    <property type="entry name" value="NOX_Duox_like_FAD_NADP"/>
    <property type="match status" value="1"/>
</dbReference>
<dbReference type="Proteomes" id="UP000027073">
    <property type="component" value="Unassembled WGS sequence"/>
</dbReference>
<accession>A0A067N9E4</accession>
<dbReference type="SFLD" id="SFLDS00052">
    <property type="entry name" value="Ferric_Reductase_Domain"/>
    <property type="match status" value="1"/>
</dbReference>
<dbReference type="SUPFAM" id="SSF52343">
    <property type="entry name" value="Ferredoxin reductase-like, C-terminal NADP-linked domain"/>
    <property type="match status" value="1"/>
</dbReference>
<keyword evidence="8 11" id="KW-0472">Membrane</keyword>
<dbReference type="InParanoid" id="A0A067N9E4"/>
<dbReference type="FunCoup" id="A0A067N9E4">
    <property type="interactions" value="202"/>
</dbReference>
<dbReference type="SFLD" id="SFLDG01168">
    <property type="entry name" value="Ferric_reductase_subgroup_(FRE"/>
    <property type="match status" value="1"/>
</dbReference>
<evidence type="ECO:0000256" key="1">
    <source>
        <dbReference type="ARBA" id="ARBA00004141"/>
    </source>
</evidence>
<dbReference type="VEuPathDB" id="FungiDB:PLEOSDRAFT_1114066"/>
<evidence type="ECO:0000259" key="12">
    <source>
        <dbReference type="PROSITE" id="PS51384"/>
    </source>
</evidence>
<dbReference type="STRING" id="1137138.A0A067N9E4"/>
<dbReference type="GO" id="GO:0006879">
    <property type="term" value="P:intracellular iron ion homeostasis"/>
    <property type="evidence" value="ECO:0007669"/>
    <property type="project" value="TreeGrafter"/>
</dbReference>
<evidence type="ECO:0000256" key="10">
    <source>
        <dbReference type="SAM" id="MobiDB-lite"/>
    </source>
</evidence>
<evidence type="ECO:0000256" key="4">
    <source>
        <dbReference type="ARBA" id="ARBA00022692"/>
    </source>
</evidence>
<evidence type="ECO:0000256" key="6">
    <source>
        <dbReference type="ARBA" id="ARBA00023002"/>
    </source>
</evidence>
<dbReference type="AlphaFoldDB" id="A0A067N9E4"/>
<evidence type="ECO:0000256" key="8">
    <source>
        <dbReference type="ARBA" id="ARBA00023136"/>
    </source>
</evidence>
<feature type="domain" description="FAD-binding FR-type" evidence="12">
    <location>
        <begin position="295"/>
        <end position="444"/>
    </location>
</feature>
<dbReference type="GO" id="GO:0006826">
    <property type="term" value="P:iron ion transport"/>
    <property type="evidence" value="ECO:0007669"/>
    <property type="project" value="TreeGrafter"/>
</dbReference>
<dbReference type="Pfam" id="PF08030">
    <property type="entry name" value="NAD_binding_6"/>
    <property type="match status" value="1"/>
</dbReference>
<keyword evidence="6" id="KW-0560">Oxidoreductase</keyword>
<evidence type="ECO:0000313" key="14">
    <source>
        <dbReference type="Proteomes" id="UP000027073"/>
    </source>
</evidence>
<evidence type="ECO:0000256" key="5">
    <source>
        <dbReference type="ARBA" id="ARBA00022989"/>
    </source>
</evidence>
<dbReference type="HOGENOM" id="CLU_017408_2_0_1"/>
<keyword evidence="3" id="KW-0813">Transport</keyword>
<dbReference type="GO" id="GO:0000293">
    <property type="term" value="F:ferric-chelate reductase activity"/>
    <property type="evidence" value="ECO:0007669"/>
    <property type="project" value="TreeGrafter"/>
</dbReference>
<comment type="similarity">
    <text evidence="2">Belongs to the ferric reductase (FRE) family.</text>
</comment>
<dbReference type="InterPro" id="IPR013130">
    <property type="entry name" value="Fe3_Rdtase_TM_dom"/>
</dbReference>
<dbReference type="InterPro" id="IPR013121">
    <property type="entry name" value="Fe_red_NAD-bd_6"/>
</dbReference>
<evidence type="ECO:0000256" key="11">
    <source>
        <dbReference type="SAM" id="Phobius"/>
    </source>
</evidence>
<proteinExistence type="inferred from homology"/>
<evidence type="ECO:0000256" key="7">
    <source>
        <dbReference type="ARBA" id="ARBA00023065"/>
    </source>
</evidence>
<dbReference type="InterPro" id="IPR051410">
    <property type="entry name" value="Ferric/Cupric_Reductase"/>
</dbReference>
<feature type="transmembrane region" description="Helical" evidence="11">
    <location>
        <begin position="127"/>
        <end position="148"/>
    </location>
</feature>
<keyword evidence="7" id="KW-0406">Ion transport</keyword>